<reference evidence="1 2" key="1">
    <citation type="journal article" date="2016" name="Sci. Rep.">
        <title>The Dendrobium catenatum Lindl. genome sequence provides insights into polysaccharide synthase, floral development and adaptive evolution.</title>
        <authorList>
            <person name="Zhang G.Q."/>
            <person name="Xu Q."/>
            <person name="Bian C."/>
            <person name="Tsai W.C."/>
            <person name="Yeh C.M."/>
            <person name="Liu K.W."/>
            <person name="Yoshida K."/>
            <person name="Zhang L.S."/>
            <person name="Chang S.B."/>
            <person name="Chen F."/>
            <person name="Shi Y."/>
            <person name="Su Y.Y."/>
            <person name="Zhang Y.Q."/>
            <person name="Chen L.J."/>
            <person name="Yin Y."/>
            <person name="Lin M."/>
            <person name="Huang H."/>
            <person name="Deng H."/>
            <person name="Wang Z.W."/>
            <person name="Zhu S.L."/>
            <person name="Zhao X."/>
            <person name="Deng C."/>
            <person name="Niu S.C."/>
            <person name="Huang J."/>
            <person name="Wang M."/>
            <person name="Liu G.H."/>
            <person name="Yang H.J."/>
            <person name="Xiao X.J."/>
            <person name="Hsiao Y.Y."/>
            <person name="Wu W.L."/>
            <person name="Chen Y.Y."/>
            <person name="Mitsuda N."/>
            <person name="Ohme-Takagi M."/>
            <person name="Luo Y.B."/>
            <person name="Van de Peer Y."/>
            <person name="Liu Z.J."/>
        </authorList>
    </citation>
    <scope>NUCLEOTIDE SEQUENCE [LARGE SCALE GENOMIC DNA]</scope>
    <source>
        <tissue evidence="1">The whole plant</tissue>
    </source>
</reference>
<evidence type="ECO:0000313" key="1">
    <source>
        <dbReference type="EMBL" id="PKU65068.1"/>
    </source>
</evidence>
<evidence type="ECO:0000313" key="2">
    <source>
        <dbReference type="Proteomes" id="UP000233837"/>
    </source>
</evidence>
<dbReference type="Proteomes" id="UP000233837">
    <property type="component" value="Unassembled WGS sequence"/>
</dbReference>
<organism evidence="1 2">
    <name type="scientific">Dendrobium catenatum</name>
    <dbReference type="NCBI Taxonomy" id="906689"/>
    <lineage>
        <taxon>Eukaryota</taxon>
        <taxon>Viridiplantae</taxon>
        <taxon>Streptophyta</taxon>
        <taxon>Embryophyta</taxon>
        <taxon>Tracheophyta</taxon>
        <taxon>Spermatophyta</taxon>
        <taxon>Magnoliopsida</taxon>
        <taxon>Liliopsida</taxon>
        <taxon>Asparagales</taxon>
        <taxon>Orchidaceae</taxon>
        <taxon>Epidendroideae</taxon>
        <taxon>Malaxideae</taxon>
        <taxon>Dendrobiinae</taxon>
        <taxon>Dendrobium</taxon>
    </lineage>
</organism>
<sequence>MFLSRTNLISWFVKKQTTVAKSSTEAEYRSLSSAISGVQWLHHLLSELHLLQKDPSIIHCDNTFAIALANSPVFHARTKHIEIDYHFISEHIKCGALTISHISSIDQIADILTKPLSP</sequence>
<dbReference type="PANTHER" id="PTHR11439">
    <property type="entry name" value="GAG-POL-RELATED RETROTRANSPOSON"/>
    <property type="match status" value="1"/>
</dbReference>
<keyword evidence="2" id="KW-1185">Reference proteome</keyword>
<dbReference type="EMBL" id="KZ503378">
    <property type="protein sequence ID" value="PKU65068.1"/>
    <property type="molecule type" value="Genomic_DNA"/>
</dbReference>
<dbReference type="PANTHER" id="PTHR11439:SF467">
    <property type="entry name" value="INTEGRASE CATALYTIC DOMAIN-CONTAINING PROTEIN"/>
    <property type="match status" value="1"/>
</dbReference>
<gene>
    <name evidence="1" type="ORF">MA16_Dca004683</name>
</gene>
<dbReference type="STRING" id="906689.A0A2I0VNT4"/>
<dbReference type="AlphaFoldDB" id="A0A2I0VNT4"/>
<protein>
    <submittedName>
        <fullName evidence="1">Retrovirus-related Pol polyprotein from transposon TNT 1-94</fullName>
    </submittedName>
</protein>
<dbReference type="CDD" id="cd09272">
    <property type="entry name" value="RNase_HI_RT_Ty1"/>
    <property type="match status" value="1"/>
</dbReference>
<name>A0A2I0VNT4_9ASPA</name>
<accession>A0A2I0VNT4</accession>
<reference evidence="1 2" key="2">
    <citation type="journal article" date="2017" name="Nature">
        <title>The Apostasia genome and the evolution of orchids.</title>
        <authorList>
            <person name="Zhang G.Q."/>
            <person name="Liu K.W."/>
            <person name="Li Z."/>
            <person name="Lohaus R."/>
            <person name="Hsiao Y.Y."/>
            <person name="Niu S.C."/>
            <person name="Wang J.Y."/>
            <person name="Lin Y.C."/>
            <person name="Xu Q."/>
            <person name="Chen L.J."/>
            <person name="Yoshida K."/>
            <person name="Fujiwara S."/>
            <person name="Wang Z.W."/>
            <person name="Zhang Y.Q."/>
            <person name="Mitsuda N."/>
            <person name="Wang M."/>
            <person name="Liu G.H."/>
            <person name="Pecoraro L."/>
            <person name="Huang H.X."/>
            <person name="Xiao X.J."/>
            <person name="Lin M."/>
            <person name="Wu X.Y."/>
            <person name="Wu W.L."/>
            <person name="Chen Y.Y."/>
            <person name="Chang S.B."/>
            <person name="Sakamoto S."/>
            <person name="Ohme-Takagi M."/>
            <person name="Yagi M."/>
            <person name="Zeng S.J."/>
            <person name="Shen C.Y."/>
            <person name="Yeh C.M."/>
            <person name="Luo Y.B."/>
            <person name="Tsai W.C."/>
            <person name="Van de Peer Y."/>
            <person name="Liu Z.J."/>
        </authorList>
    </citation>
    <scope>NUCLEOTIDE SEQUENCE [LARGE SCALE GENOMIC DNA]</scope>
    <source>
        <tissue evidence="1">The whole plant</tissue>
    </source>
</reference>
<proteinExistence type="predicted"/>